<dbReference type="AlphaFoldDB" id="A0AAN9IEP5"/>
<comment type="caution">
    <text evidence="2">The sequence shown here is derived from an EMBL/GenBank/DDBJ whole genome shotgun (WGS) entry which is preliminary data.</text>
</comment>
<accession>A0AAN9IEP5</accession>
<evidence type="ECO:0000313" key="3">
    <source>
        <dbReference type="Proteomes" id="UP001372338"/>
    </source>
</evidence>
<organism evidence="2 3">
    <name type="scientific">Crotalaria pallida</name>
    <name type="common">Smooth rattlebox</name>
    <name type="synonym">Crotalaria striata</name>
    <dbReference type="NCBI Taxonomy" id="3830"/>
    <lineage>
        <taxon>Eukaryota</taxon>
        <taxon>Viridiplantae</taxon>
        <taxon>Streptophyta</taxon>
        <taxon>Embryophyta</taxon>
        <taxon>Tracheophyta</taxon>
        <taxon>Spermatophyta</taxon>
        <taxon>Magnoliopsida</taxon>
        <taxon>eudicotyledons</taxon>
        <taxon>Gunneridae</taxon>
        <taxon>Pentapetalae</taxon>
        <taxon>rosids</taxon>
        <taxon>fabids</taxon>
        <taxon>Fabales</taxon>
        <taxon>Fabaceae</taxon>
        <taxon>Papilionoideae</taxon>
        <taxon>50 kb inversion clade</taxon>
        <taxon>genistoids sensu lato</taxon>
        <taxon>core genistoids</taxon>
        <taxon>Crotalarieae</taxon>
        <taxon>Crotalaria</taxon>
    </lineage>
</organism>
<reference evidence="2 3" key="1">
    <citation type="submission" date="2024-01" db="EMBL/GenBank/DDBJ databases">
        <title>The genomes of 5 underutilized Papilionoideae crops provide insights into root nodulation and disease resistanc.</title>
        <authorList>
            <person name="Yuan L."/>
        </authorList>
    </citation>
    <scope>NUCLEOTIDE SEQUENCE [LARGE SCALE GENOMIC DNA]</scope>
    <source>
        <strain evidence="2">ZHUSHIDOU_FW_LH</strain>
        <tissue evidence="2">Leaf</tissue>
    </source>
</reference>
<dbReference type="EMBL" id="JAYWIO010000003">
    <property type="protein sequence ID" value="KAK7276457.1"/>
    <property type="molecule type" value="Genomic_DNA"/>
</dbReference>
<feature type="coiled-coil region" evidence="1">
    <location>
        <begin position="39"/>
        <end position="113"/>
    </location>
</feature>
<proteinExistence type="predicted"/>
<evidence type="ECO:0000256" key="1">
    <source>
        <dbReference type="SAM" id="Coils"/>
    </source>
</evidence>
<dbReference type="Proteomes" id="UP001372338">
    <property type="component" value="Unassembled WGS sequence"/>
</dbReference>
<sequence length="184" mass="20251">MPRERIDDDERGKKIKIEEAIESDRDEVRDPVISRMGVITNLLQQIQSAEAERDALRALLLQQIQSAEAELDALRALRNKLRVGVITTLLQQIQSAEAELHAIRALHNKLREAGIIPSSHVTSSHNMLPTSLDYVSFSTSLPSPDPPLTTATTITSSSSLVTPTQQTDPTTNFIIISSDDDSSI</sequence>
<evidence type="ECO:0000313" key="2">
    <source>
        <dbReference type="EMBL" id="KAK7276457.1"/>
    </source>
</evidence>
<gene>
    <name evidence="2" type="ORF">RIF29_17596</name>
</gene>
<keyword evidence="3" id="KW-1185">Reference proteome</keyword>
<protein>
    <submittedName>
        <fullName evidence="2">Uncharacterized protein</fullName>
    </submittedName>
</protein>
<name>A0AAN9IEP5_CROPI</name>
<keyword evidence="1" id="KW-0175">Coiled coil</keyword>